<protein>
    <submittedName>
        <fullName evidence="1">Uncharacterized protein</fullName>
    </submittedName>
</protein>
<organism evidence="1 2">
    <name type="scientific">Carnegiea gigantea</name>
    <dbReference type="NCBI Taxonomy" id="171969"/>
    <lineage>
        <taxon>Eukaryota</taxon>
        <taxon>Viridiplantae</taxon>
        <taxon>Streptophyta</taxon>
        <taxon>Embryophyta</taxon>
        <taxon>Tracheophyta</taxon>
        <taxon>Spermatophyta</taxon>
        <taxon>Magnoliopsida</taxon>
        <taxon>eudicotyledons</taxon>
        <taxon>Gunneridae</taxon>
        <taxon>Pentapetalae</taxon>
        <taxon>Caryophyllales</taxon>
        <taxon>Cactineae</taxon>
        <taxon>Cactaceae</taxon>
        <taxon>Cactoideae</taxon>
        <taxon>Echinocereeae</taxon>
        <taxon>Carnegiea</taxon>
    </lineage>
</organism>
<proteinExistence type="predicted"/>
<accession>A0A9Q1KJC0</accession>
<keyword evidence="2" id="KW-1185">Reference proteome</keyword>
<dbReference type="Proteomes" id="UP001153076">
    <property type="component" value="Unassembled WGS sequence"/>
</dbReference>
<gene>
    <name evidence="1" type="ORF">Cgig2_005935</name>
</gene>
<sequence length="171" mass="19381">MGRWTKCIVLKEGVGLKEVRRMVSEITSDVLIIHKLWYSLKYEQGMVMELEGDGDLRMFLKGNAERGYLHVGDSDRPKRRAQKAMWSYNHGIVCERSGKDRDDMGVSPIGALVFPSLTAQVDIDDVFLTVYIQIPLHLPTVLLSFANIIHSGAATVNSDYLFVLQHLPTYR</sequence>
<comment type="caution">
    <text evidence="1">The sequence shown here is derived from an EMBL/GenBank/DDBJ whole genome shotgun (WGS) entry which is preliminary data.</text>
</comment>
<name>A0A9Q1KJC0_9CARY</name>
<reference evidence="1" key="1">
    <citation type="submission" date="2022-04" db="EMBL/GenBank/DDBJ databases">
        <title>Carnegiea gigantea Genome sequencing and assembly v2.</title>
        <authorList>
            <person name="Copetti D."/>
            <person name="Sanderson M.J."/>
            <person name="Burquez A."/>
            <person name="Wojciechowski M.F."/>
        </authorList>
    </citation>
    <scope>NUCLEOTIDE SEQUENCE</scope>
    <source>
        <strain evidence="1">SGP5-SGP5p</strain>
        <tissue evidence="1">Aerial part</tissue>
    </source>
</reference>
<dbReference type="EMBL" id="JAKOGI010000098">
    <property type="protein sequence ID" value="KAJ8444413.1"/>
    <property type="molecule type" value="Genomic_DNA"/>
</dbReference>
<dbReference type="AlphaFoldDB" id="A0A9Q1KJC0"/>
<evidence type="ECO:0000313" key="2">
    <source>
        <dbReference type="Proteomes" id="UP001153076"/>
    </source>
</evidence>
<evidence type="ECO:0000313" key="1">
    <source>
        <dbReference type="EMBL" id="KAJ8444413.1"/>
    </source>
</evidence>